<dbReference type="EMBL" id="CDMZ01000974">
    <property type="protein sequence ID" value="CEM24904.1"/>
    <property type="molecule type" value="Genomic_DNA"/>
</dbReference>
<sequence length="419" mass="46281">MKNTTSFNTAETLSGKKKGKLTTYEDVVLTIPTMDATGRSVYTVWEEAMIKGDGRRALVLAPVGYCKNTDHFVTPVKTIPGFSKPLRGPIINGLTVFPIEPPLHLPTSEPSAASGGREMNVSPFEAAPSADKHMDEPEAVDGDWDFPPDQEREVKIADLCKLVEMAASAWAVKVPKGHVLANKEEIAKGDFDESILTEMRKYKKNLAIYVIQKGEMPLDFNKAIPMRFVLTWKLKGNCRVPKARLVVMGHRDSTVIKTFSGTPDPGLIRAAIIYALSNSFACAKSDVSTAFLQAPIDVGKKVYVKLPTEIPAVVTEEILKYMPGAIASANNGLYGLKWSPRVYTMWFKSKVKKFGLKEASESILVRRDPSGEIDAILIMYVDDLWAWGKDPMGILYAIRKEVDMDPPELLSDGALHNYV</sequence>
<reference evidence="2" key="1">
    <citation type="submission" date="2014-11" db="EMBL/GenBank/DDBJ databases">
        <authorList>
            <person name="Otto D Thomas"/>
            <person name="Naeem Raeece"/>
        </authorList>
    </citation>
    <scope>NUCLEOTIDE SEQUENCE</scope>
</reference>
<name>A0A0G4G8V0_9ALVE</name>
<gene>
    <name evidence="2" type="ORF">Cvel_20698</name>
</gene>
<dbReference type="AlphaFoldDB" id="A0A0G4G8V0"/>
<dbReference type="InterPro" id="IPR013103">
    <property type="entry name" value="RVT_2"/>
</dbReference>
<proteinExistence type="predicted"/>
<feature type="domain" description="Reverse transcriptase Ty1/copia-type" evidence="1">
    <location>
        <begin position="221"/>
        <end position="401"/>
    </location>
</feature>
<dbReference type="Pfam" id="PF07727">
    <property type="entry name" value="RVT_2"/>
    <property type="match status" value="1"/>
</dbReference>
<dbReference type="PhylomeDB" id="A0A0G4G8V0"/>
<dbReference type="VEuPathDB" id="CryptoDB:Cvel_20698"/>
<accession>A0A0G4G8V0</accession>
<organism evidence="2">
    <name type="scientific">Chromera velia CCMP2878</name>
    <dbReference type="NCBI Taxonomy" id="1169474"/>
    <lineage>
        <taxon>Eukaryota</taxon>
        <taxon>Sar</taxon>
        <taxon>Alveolata</taxon>
        <taxon>Colpodellida</taxon>
        <taxon>Chromeraceae</taxon>
        <taxon>Chromera</taxon>
    </lineage>
</organism>
<protein>
    <recommendedName>
        <fullName evidence="1">Reverse transcriptase Ty1/copia-type domain-containing protein</fullName>
    </recommendedName>
</protein>
<evidence type="ECO:0000259" key="1">
    <source>
        <dbReference type="Pfam" id="PF07727"/>
    </source>
</evidence>
<evidence type="ECO:0000313" key="2">
    <source>
        <dbReference type="EMBL" id="CEM24904.1"/>
    </source>
</evidence>